<dbReference type="GeneID" id="87924580"/>
<keyword evidence="5" id="KW-0812">Transmembrane</keyword>
<dbReference type="PANTHER" id="PTHR33365:SF11">
    <property type="entry name" value="TAT PATHWAY SIGNAL SEQUENCE"/>
    <property type="match status" value="1"/>
</dbReference>
<evidence type="ECO:0000256" key="1">
    <source>
        <dbReference type="ARBA" id="ARBA00004685"/>
    </source>
</evidence>
<dbReference type="EMBL" id="JAWRVG010000057">
    <property type="protein sequence ID" value="KAK4062820.1"/>
    <property type="molecule type" value="Genomic_DNA"/>
</dbReference>
<keyword evidence="2" id="KW-0560">Oxidoreductase</keyword>
<keyword evidence="5" id="KW-0472">Membrane</keyword>
<gene>
    <name evidence="6" type="ORF">Triagg1_9690</name>
</gene>
<organism evidence="6 7">
    <name type="scientific">Trichoderma aggressivum f. europaeum</name>
    <dbReference type="NCBI Taxonomy" id="173218"/>
    <lineage>
        <taxon>Eukaryota</taxon>
        <taxon>Fungi</taxon>
        <taxon>Dikarya</taxon>
        <taxon>Ascomycota</taxon>
        <taxon>Pezizomycotina</taxon>
        <taxon>Sordariomycetes</taxon>
        <taxon>Hypocreomycetidae</taxon>
        <taxon>Hypocreales</taxon>
        <taxon>Hypocreaceae</taxon>
        <taxon>Trichoderma</taxon>
    </lineage>
</organism>
<protein>
    <recommendedName>
        <fullName evidence="8">Tat pathway signal sequence</fullName>
    </recommendedName>
</protein>
<accession>A0AAE1I855</accession>
<evidence type="ECO:0000256" key="4">
    <source>
        <dbReference type="SAM" id="MobiDB-lite"/>
    </source>
</evidence>
<dbReference type="RefSeq" id="XP_062751378.1">
    <property type="nucleotide sequence ID" value="XM_062904675.1"/>
</dbReference>
<keyword evidence="5" id="KW-1133">Transmembrane helix</keyword>
<evidence type="ECO:0000256" key="5">
    <source>
        <dbReference type="SAM" id="Phobius"/>
    </source>
</evidence>
<dbReference type="GO" id="GO:0043386">
    <property type="term" value="P:mycotoxin biosynthetic process"/>
    <property type="evidence" value="ECO:0007669"/>
    <property type="project" value="InterPro"/>
</dbReference>
<feature type="region of interest" description="Disordered" evidence="4">
    <location>
        <begin position="1"/>
        <end position="21"/>
    </location>
</feature>
<evidence type="ECO:0000256" key="3">
    <source>
        <dbReference type="ARBA" id="ARBA00035112"/>
    </source>
</evidence>
<comment type="caution">
    <text evidence="6">The sequence shown here is derived from an EMBL/GenBank/DDBJ whole genome shotgun (WGS) entry which is preliminary data.</text>
</comment>
<evidence type="ECO:0000313" key="7">
    <source>
        <dbReference type="Proteomes" id="UP001273209"/>
    </source>
</evidence>
<dbReference type="GO" id="GO:0016491">
    <property type="term" value="F:oxidoreductase activity"/>
    <property type="evidence" value="ECO:0007669"/>
    <property type="project" value="UniProtKB-KW"/>
</dbReference>
<evidence type="ECO:0008006" key="8">
    <source>
        <dbReference type="Google" id="ProtNLM"/>
    </source>
</evidence>
<evidence type="ECO:0000256" key="2">
    <source>
        <dbReference type="ARBA" id="ARBA00023002"/>
    </source>
</evidence>
<reference evidence="6" key="1">
    <citation type="submission" date="2023-11" db="EMBL/GenBank/DDBJ databases">
        <title>The genome sequences of three competitors of mushroom-forming fungi.</title>
        <authorList>
            <person name="Beijen E."/>
            <person name="Ohm R.A."/>
        </authorList>
    </citation>
    <scope>NUCLEOTIDE SEQUENCE</scope>
    <source>
        <strain evidence="6">CBS 100526</strain>
    </source>
</reference>
<dbReference type="AlphaFoldDB" id="A0AAE1I855"/>
<keyword evidence="7" id="KW-1185">Reference proteome</keyword>
<dbReference type="Proteomes" id="UP001273209">
    <property type="component" value="Unassembled WGS sequence"/>
</dbReference>
<sequence length="261" mass="29510">MQKSLHMAHHSSEDQCPDNEAEEPLLPETANVVFQGKQTTWRYLLGVCGVGILVVVNLIQVLIILRIVNNTSAKPSAKYHPDFPMQALTIERNRTWEELSNPSSDSLWNAGLPGITGWVQIEHARDYDLPRGIPSLGKYEVYITTWGHQHHCLKILRREFSSVVRGESILINSMANGTKTPHTEASARKLYHLMHCFDYLRQTIACVSDLTLEGVNKESNDTFFDIDGYGVEHMCKSQNAVGDWLLSHAPEEEGYTEHIEL</sequence>
<comment type="similarity">
    <text evidence="3">Belongs to the ustYa family.</text>
</comment>
<dbReference type="PANTHER" id="PTHR33365">
    <property type="entry name" value="YALI0B05434P"/>
    <property type="match status" value="1"/>
</dbReference>
<proteinExistence type="inferred from homology"/>
<dbReference type="Pfam" id="PF11807">
    <property type="entry name" value="UstYa"/>
    <property type="match status" value="1"/>
</dbReference>
<name>A0AAE1I855_9HYPO</name>
<dbReference type="InterPro" id="IPR021765">
    <property type="entry name" value="UstYa-like"/>
</dbReference>
<evidence type="ECO:0000313" key="6">
    <source>
        <dbReference type="EMBL" id="KAK4062820.1"/>
    </source>
</evidence>
<comment type="pathway">
    <text evidence="1">Mycotoxin biosynthesis.</text>
</comment>
<feature type="transmembrane region" description="Helical" evidence="5">
    <location>
        <begin position="43"/>
        <end position="68"/>
    </location>
</feature>